<comment type="caution">
    <text evidence="1">The sequence shown here is derived from an EMBL/GenBank/DDBJ whole genome shotgun (WGS) entry which is preliminary data.</text>
</comment>
<accession>A0A2K3KF75</accession>
<dbReference type="Proteomes" id="UP000236291">
    <property type="component" value="Unassembled WGS sequence"/>
</dbReference>
<name>A0A2K3KF75_TRIPR</name>
<proteinExistence type="predicted"/>
<reference evidence="1 2" key="1">
    <citation type="journal article" date="2014" name="Am. J. Bot.">
        <title>Genome assembly and annotation for red clover (Trifolium pratense; Fabaceae).</title>
        <authorList>
            <person name="Istvanek J."/>
            <person name="Jaros M."/>
            <person name="Krenek A."/>
            <person name="Repkova J."/>
        </authorList>
    </citation>
    <scope>NUCLEOTIDE SEQUENCE [LARGE SCALE GENOMIC DNA]</scope>
    <source>
        <strain evidence="2">cv. Tatra</strain>
        <tissue evidence="1">Young leaves</tissue>
    </source>
</reference>
<evidence type="ECO:0000313" key="1">
    <source>
        <dbReference type="EMBL" id="PNX64940.1"/>
    </source>
</evidence>
<dbReference type="EMBL" id="ASHM01172591">
    <property type="protein sequence ID" value="PNX64940.1"/>
    <property type="molecule type" value="Genomic_DNA"/>
</dbReference>
<dbReference type="AlphaFoldDB" id="A0A2K3KF75"/>
<reference evidence="1 2" key="2">
    <citation type="journal article" date="2017" name="Front. Plant Sci.">
        <title>Gene Classification and Mining of Molecular Markers Useful in Red Clover (Trifolium pratense) Breeding.</title>
        <authorList>
            <person name="Istvanek J."/>
            <person name="Dluhosova J."/>
            <person name="Dluhos P."/>
            <person name="Patkova L."/>
            <person name="Nedelnik J."/>
            <person name="Repkova J."/>
        </authorList>
    </citation>
    <scope>NUCLEOTIDE SEQUENCE [LARGE SCALE GENOMIC DNA]</scope>
    <source>
        <strain evidence="2">cv. Tatra</strain>
        <tissue evidence="1">Young leaves</tissue>
    </source>
</reference>
<protein>
    <submittedName>
        <fullName evidence="1">Uncharacterized protein</fullName>
    </submittedName>
</protein>
<sequence>APVAQKVREKQHCYLDSLQRPIQTAR</sequence>
<evidence type="ECO:0000313" key="2">
    <source>
        <dbReference type="Proteomes" id="UP000236291"/>
    </source>
</evidence>
<feature type="non-terminal residue" evidence="1">
    <location>
        <position position="1"/>
    </location>
</feature>
<organism evidence="1 2">
    <name type="scientific">Trifolium pratense</name>
    <name type="common">Red clover</name>
    <dbReference type="NCBI Taxonomy" id="57577"/>
    <lineage>
        <taxon>Eukaryota</taxon>
        <taxon>Viridiplantae</taxon>
        <taxon>Streptophyta</taxon>
        <taxon>Embryophyta</taxon>
        <taxon>Tracheophyta</taxon>
        <taxon>Spermatophyta</taxon>
        <taxon>Magnoliopsida</taxon>
        <taxon>eudicotyledons</taxon>
        <taxon>Gunneridae</taxon>
        <taxon>Pentapetalae</taxon>
        <taxon>rosids</taxon>
        <taxon>fabids</taxon>
        <taxon>Fabales</taxon>
        <taxon>Fabaceae</taxon>
        <taxon>Papilionoideae</taxon>
        <taxon>50 kb inversion clade</taxon>
        <taxon>NPAAA clade</taxon>
        <taxon>Hologalegina</taxon>
        <taxon>IRL clade</taxon>
        <taxon>Trifolieae</taxon>
        <taxon>Trifolium</taxon>
    </lineage>
</organism>
<gene>
    <name evidence="1" type="ORF">L195_g062355</name>
</gene>